<dbReference type="Pfam" id="PF25181">
    <property type="entry name" value="Phage_Bbp19"/>
    <property type="match status" value="1"/>
</dbReference>
<evidence type="ECO:0000259" key="2">
    <source>
        <dbReference type="Pfam" id="PF25181"/>
    </source>
</evidence>
<dbReference type="Proteomes" id="UP000430404">
    <property type="component" value="Unassembled WGS sequence"/>
</dbReference>
<gene>
    <name evidence="3" type="ORF">ACI8B_60105</name>
</gene>
<dbReference type="RefSeq" id="WP_159724399.1">
    <property type="nucleotide sequence ID" value="NZ_LR732744.1"/>
</dbReference>
<dbReference type="AlphaFoldDB" id="A0A653KBF4"/>
<protein>
    <recommendedName>
        <fullName evidence="2">Bbp19-like phage domain-containing protein</fullName>
    </recommendedName>
</protein>
<dbReference type="InterPro" id="IPR057447">
    <property type="entry name" value="Bbp19-like_phage"/>
</dbReference>
<name>A0A653KBF4_9GAMM</name>
<organism evidence="3 4">
    <name type="scientific">Acinetobacter proteolyticus</name>
    <dbReference type="NCBI Taxonomy" id="1776741"/>
    <lineage>
        <taxon>Bacteria</taxon>
        <taxon>Pseudomonadati</taxon>
        <taxon>Pseudomonadota</taxon>
        <taxon>Gammaproteobacteria</taxon>
        <taxon>Moraxellales</taxon>
        <taxon>Moraxellaceae</taxon>
        <taxon>Acinetobacter</taxon>
    </lineage>
</organism>
<evidence type="ECO:0000313" key="3">
    <source>
        <dbReference type="EMBL" id="VXA58263.1"/>
    </source>
</evidence>
<reference evidence="3 4" key="1">
    <citation type="submission" date="2019-10" db="EMBL/GenBank/DDBJ databases">
        <authorList>
            <person name="Karimi E."/>
        </authorList>
    </citation>
    <scope>NUCLEOTIDE SEQUENCE [LARGE SCALE GENOMIC DNA]</scope>
    <source>
        <strain evidence="3">Acinetobacter sp. 8BE</strain>
    </source>
</reference>
<sequence length="110" mass="12875">MPKTQYELDQEQEANDLKEVLKTAHGKRFLMRLINRAGVHQPTYATGTQPTDFAFLEGRREFGLFLLAEITKVSTDAWLDMQKDHFKQTQLNNEKVKHEREQQRAINSDN</sequence>
<feature type="compositionally biased region" description="Basic and acidic residues" evidence="1">
    <location>
        <begin position="94"/>
        <end position="103"/>
    </location>
</feature>
<evidence type="ECO:0000313" key="4">
    <source>
        <dbReference type="Proteomes" id="UP000430404"/>
    </source>
</evidence>
<feature type="region of interest" description="Disordered" evidence="1">
    <location>
        <begin position="90"/>
        <end position="110"/>
    </location>
</feature>
<feature type="domain" description="Bbp19-like phage" evidence="2">
    <location>
        <begin position="18"/>
        <end position="69"/>
    </location>
</feature>
<accession>A0A653KBF4</accession>
<evidence type="ECO:0000256" key="1">
    <source>
        <dbReference type="SAM" id="MobiDB-lite"/>
    </source>
</evidence>
<proteinExistence type="predicted"/>
<dbReference type="EMBL" id="CABWKZ010000056">
    <property type="protein sequence ID" value="VXA58263.1"/>
    <property type="molecule type" value="Genomic_DNA"/>
</dbReference>